<dbReference type="GO" id="GO:0003743">
    <property type="term" value="F:translation initiation factor activity"/>
    <property type="evidence" value="ECO:0007669"/>
    <property type="project" value="UniProtKB-KW"/>
</dbReference>
<dbReference type="Proteomes" id="UP001314170">
    <property type="component" value="Unassembled WGS sequence"/>
</dbReference>
<dbReference type="GO" id="GO:0005852">
    <property type="term" value="C:eukaryotic translation initiation factor 3 complex"/>
    <property type="evidence" value="ECO:0007669"/>
    <property type="project" value="InterPro"/>
</dbReference>
<name>A0AAV1S215_9ROSI</name>
<keyword evidence="3" id="KW-0648">Protein biosynthesis</keyword>
<dbReference type="EMBL" id="CAWUPB010001160">
    <property type="protein sequence ID" value="CAK7342203.1"/>
    <property type="molecule type" value="Genomic_DNA"/>
</dbReference>
<evidence type="ECO:0000313" key="6">
    <source>
        <dbReference type="Proteomes" id="UP001314170"/>
    </source>
</evidence>
<protein>
    <recommendedName>
        <fullName evidence="4">Eukaryotic translation initiation factor 3 subunit C N-terminal domain-containing protein</fullName>
    </recommendedName>
</protein>
<evidence type="ECO:0000256" key="3">
    <source>
        <dbReference type="ARBA" id="ARBA00022917"/>
    </source>
</evidence>
<gene>
    <name evidence="5" type="ORF">DCAF_LOCUS16671</name>
</gene>
<dbReference type="PANTHER" id="PTHR13937">
    <property type="entry name" value="EUKARYOTIC TRANSLATION INITATION FACTOR 3, SUBUNIT 8 EIF3S8 -RELATED"/>
    <property type="match status" value="1"/>
</dbReference>
<evidence type="ECO:0000259" key="4">
    <source>
        <dbReference type="Pfam" id="PF05470"/>
    </source>
</evidence>
<dbReference type="GO" id="GO:0031369">
    <property type="term" value="F:translation initiation factor binding"/>
    <property type="evidence" value="ECO:0007669"/>
    <property type="project" value="InterPro"/>
</dbReference>
<reference evidence="5 6" key="1">
    <citation type="submission" date="2024-01" db="EMBL/GenBank/DDBJ databases">
        <authorList>
            <person name="Waweru B."/>
        </authorList>
    </citation>
    <scope>NUCLEOTIDE SEQUENCE [LARGE SCALE GENOMIC DNA]</scope>
</reference>
<sequence>MAIYPARLRLMMRKAKQRGGSFSDDDEEENDYIKEFDEGVGQSATETAQNRYLIGTASDSDDSDDQKRVVRSAKDKRFVEKLATVDQMKNAMKINDWVSLQDSFNKVNKQLEKVMRIMESEKAPTL</sequence>
<dbReference type="AlphaFoldDB" id="A0AAV1S215"/>
<comment type="caution">
    <text evidence="5">The sequence shown here is derived from an EMBL/GenBank/DDBJ whole genome shotgun (WGS) entry which is preliminary data.</text>
</comment>
<dbReference type="Pfam" id="PF05470">
    <property type="entry name" value="eIF-3c_N"/>
    <property type="match status" value="1"/>
</dbReference>
<dbReference type="PANTHER" id="PTHR13937:SF0">
    <property type="entry name" value="EUKARYOTIC TRANSLATION INITIATION FACTOR 3 SUBUNIT C-RELATED"/>
    <property type="match status" value="1"/>
</dbReference>
<feature type="domain" description="Eukaryotic translation initiation factor 3 subunit C N-terminal" evidence="4">
    <location>
        <begin position="58"/>
        <end position="126"/>
    </location>
</feature>
<evidence type="ECO:0000256" key="1">
    <source>
        <dbReference type="ARBA" id="ARBA00022490"/>
    </source>
</evidence>
<evidence type="ECO:0000313" key="5">
    <source>
        <dbReference type="EMBL" id="CAK7342203.1"/>
    </source>
</evidence>
<keyword evidence="1" id="KW-0963">Cytoplasm</keyword>
<dbReference type="GO" id="GO:0003723">
    <property type="term" value="F:RNA binding"/>
    <property type="evidence" value="ECO:0007669"/>
    <property type="project" value="InterPro"/>
</dbReference>
<evidence type="ECO:0000256" key="2">
    <source>
        <dbReference type="ARBA" id="ARBA00022540"/>
    </source>
</evidence>
<keyword evidence="2" id="KW-0396">Initiation factor</keyword>
<dbReference type="InterPro" id="IPR008905">
    <property type="entry name" value="EIF3C_N_dom"/>
</dbReference>
<organism evidence="5 6">
    <name type="scientific">Dovyalis caffra</name>
    <dbReference type="NCBI Taxonomy" id="77055"/>
    <lineage>
        <taxon>Eukaryota</taxon>
        <taxon>Viridiplantae</taxon>
        <taxon>Streptophyta</taxon>
        <taxon>Embryophyta</taxon>
        <taxon>Tracheophyta</taxon>
        <taxon>Spermatophyta</taxon>
        <taxon>Magnoliopsida</taxon>
        <taxon>eudicotyledons</taxon>
        <taxon>Gunneridae</taxon>
        <taxon>Pentapetalae</taxon>
        <taxon>rosids</taxon>
        <taxon>fabids</taxon>
        <taxon>Malpighiales</taxon>
        <taxon>Salicaceae</taxon>
        <taxon>Flacourtieae</taxon>
        <taxon>Dovyalis</taxon>
    </lineage>
</organism>
<dbReference type="InterPro" id="IPR027516">
    <property type="entry name" value="EIF3C"/>
</dbReference>
<keyword evidence="6" id="KW-1185">Reference proteome</keyword>
<proteinExistence type="predicted"/>
<accession>A0AAV1S215</accession>